<dbReference type="PANTHER" id="PTHR48098">
    <property type="entry name" value="ENTEROCHELIN ESTERASE-RELATED"/>
    <property type="match status" value="1"/>
</dbReference>
<dbReference type="Pfam" id="PF00756">
    <property type="entry name" value="Esterase"/>
    <property type="match status" value="1"/>
</dbReference>
<name>A0A956NE91_UNCEI</name>
<evidence type="ECO:0000313" key="2">
    <source>
        <dbReference type="Proteomes" id="UP000739538"/>
    </source>
</evidence>
<dbReference type="InterPro" id="IPR050583">
    <property type="entry name" value="Mycobacterial_A85_antigen"/>
</dbReference>
<protein>
    <recommendedName>
        <fullName evidence="3">Esterase</fullName>
    </recommendedName>
</protein>
<evidence type="ECO:0008006" key="3">
    <source>
        <dbReference type="Google" id="ProtNLM"/>
    </source>
</evidence>
<accession>A0A956NE91</accession>
<dbReference type="InterPro" id="IPR029058">
    <property type="entry name" value="AB_hydrolase_fold"/>
</dbReference>
<reference evidence="1" key="1">
    <citation type="submission" date="2020-04" db="EMBL/GenBank/DDBJ databases">
        <authorList>
            <person name="Zhang T."/>
        </authorList>
    </citation>
    <scope>NUCLEOTIDE SEQUENCE</scope>
    <source>
        <strain evidence="1">HKST-UBA02</strain>
    </source>
</reference>
<organism evidence="1 2">
    <name type="scientific">Eiseniibacteriota bacterium</name>
    <dbReference type="NCBI Taxonomy" id="2212470"/>
    <lineage>
        <taxon>Bacteria</taxon>
        <taxon>Candidatus Eiseniibacteriota</taxon>
    </lineage>
</organism>
<sequence>MHREHVMLPSEPMGRRVHIWKYGTFGLPLLVFPSAAGMAHEWEAHGMIDAMSDWIESAKVKVYCVESNVAEAWTRKDSDPNWRIERHEAYEAFVQNELIPYIREDCRTPDIAIGATGTSMGAFYAANFALKAPEAIRWALCLSGRYDITWMTDGFNSDGVYRTNPIAYVPNLDGERLERIRKNTHLVLVCGRGKWEDGNIEDTERLGALLTTKGISNQVDLWGYDVAHEWEWWKRQVRYHLGPVVGNQ</sequence>
<dbReference type="InterPro" id="IPR000801">
    <property type="entry name" value="Esterase-like"/>
</dbReference>
<dbReference type="SUPFAM" id="SSF53474">
    <property type="entry name" value="alpha/beta-Hydrolases"/>
    <property type="match status" value="1"/>
</dbReference>
<dbReference type="EMBL" id="JAGQHS010000020">
    <property type="protein sequence ID" value="MCA9755309.1"/>
    <property type="molecule type" value="Genomic_DNA"/>
</dbReference>
<reference evidence="1" key="2">
    <citation type="journal article" date="2021" name="Microbiome">
        <title>Successional dynamics and alternative stable states in a saline activated sludge microbial community over 9 years.</title>
        <authorList>
            <person name="Wang Y."/>
            <person name="Ye J."/>
            <person name="Ju F."/>
            <person name="Liu L."/>
            <person name="Boyd J.A."/>
            <person name="Deng Y."/>
            <person name="Parks D.H."/>
            <person name="Jiang X."/>
            <person name="Yin X."/>
            <person name="Woodcroft B.J."/>
            <person name="Tyson G.W."/>
            <person name="Hugenholtz P."/>
            <person name="Polz M.F."/>
            <person name="Zhang T."/>
        </authorList>
    </citation>
    <scope>NUCLEOTIDE SEQUENCE</scope>
    <source>
        <strain evidence="1">HKST-UBA02</strain>
    </source>
</reference>
<comment type="caution">
    <text evidence="1">The sequence shown here is derived from an EMBL/GenBank/DDBJ whole genome shotgun (WGS) entry which is preliminary data.</text>
</comment>
<dbReference type="Gene3D" id="3.40.50.1820">
    <property type="entry name" value="alpha/beta hydrolase"/>
    <property type="match status" value="1"/>
</dbReference>
<proteinExistence type="predicted"/>
<dbReference type="PANTHER" id="PTHR48098:SF3">
    <property type="entry name" value="IRON(III) ENTEROBACTIN ESTERASE"/>
    <property type="match status" value="1"/>
</dbReference>
<gene>
    <name evidence="1" type="ORF">KDA27_05860</name>
</gene>
<dbReference type="Proteomes" id="UP000739538">
    <property type="component" value="Unassembled WGS sequence"/>
</dbReference>
<evidence type="ECO:0000313" key="1">
    <source>
        <dbReference type="EMBL" id="MCA9755309.1"/>
    </source>
</evidence>
<dbReference type="AlphaFoldDB" id="A0A956NE91"/>